<dbReference type="AlphaFoldDB" id="A0A0L6W193"/>
<comment type="similarity">
    <text evidence="1">Belongs to the zinc-associated anti-sigma factor (ZAS) superfamily. Anti-sigma-W factor family.</text>
</comment>
<keyword evidence="3 5" id="KW-0812">Transmembrane</keyword>
<name>A0A0L6W193_9FIRM</name>
<sequence precursor="true">MTCDDVKKHLSAYLDKELSGDLEEIINGHLAQCPACMAEKARLAGTISLVQNMDLPLLKTDLSALVMASINRKEAVQSYYVFNAMLGIFAVLTAGIAALVSLSPLGQALLGLIRAFFRNIFEVTMLMVRVSARSPMGSQDWSITLTLFLGFIFTFWILRKILKDSNLGGPLHE</sequence>
<protein>
    <recommendedName>
        <fullName evidence="2">Anti-sigma-W factor RsiW</fullName>
    </recommendedName>
</protein>
<reference evidence="6" key="1">
    <citation type="submission" date="2015-07" db="EMBL/GenBank/DDBJ databases">
        <title>Complete Genome of Thermincola ferriacetica strain Z-0001T.</title>
        <authorList>
            <person name="Lusk B."/>
            <person name="Badalamenti J.P."/>
            <person name="Parameswaran P."/>
            <person name="Bond D.R."/>
            <person name="Torres C.I."/>
        </authorList>
    </citation>
    <scope>NUCLEOTIDE SEQUENCE [LARGE SCALE GENOMIC DNA]</scope>
    <source>
        <strain evidence="6">Z-0001</strain>
    </source>
</reference>
<accession>A0A0L6W193</accession>
<gene>
    <name evidence="5" type="ORF">Tfer_2258</name>
</gene>
<comment type="caution">
    <text evidence="5">The sequence shown here is derived from an EMBL/GenBank/DDBJ whole genome shotgun (WGS) entry which is preliminary data.</text>
</comment>
<organism evidence="5 6">
    <name type="scientific">Thermincola ferriacetica</name>
    <dbReference type="NCBI Taxonomy" id="281456"/>
    <lineage>
        <taxon>Bacteria</taxon>
        <taxon>Bacillati</taxon>
        <taxon>Bacillota</taxon>
        <taxon>Clostridia</taxon>
        <taxon>Eubacteriales</taxon>
        <taxon>Thermincolaceae</taxon>
        <taxon>Thermincola</taxon>
    </lineage>
</organism>
<dbReference type="InterPro" id="IPR041916">
    <property type="entry name" value="Anti_sigma_zinc_sf"/>
</dbReference>
<evidence type="ECO:0000256" key="1">
    <source>
        <dbReference type="ARBA" id="ARBA00024353"/>
    </source>
</evidence>
<dbReference type="Pfam" id="PF13490">
    <property type="entry name" value="zf-HC2"/>
    <property type="match status" value="1"/>
</dbReference>
<evidence type="ECO:0000313" key="6">
    <source>
        <dbReference type="Proteomes" id="UP000037175"/>
    </source>
</evidence>
<evidence type="ECO:0000256" key="2">
    <source>
        <dbReference type="ARBA" id="ARBA00024438"/>
    </source>
</evidence>
<keyword evidence="3" id="KW-0472">Membrane</keyword>
<keyword evidence="3" id="KW-1133">Transmembrane helix</keyword>
<dbReference type="RefSeq" id="WP_052218412.1">
    <property type="nucleotide sequence ID" value="NZ_LGTE01000016.1"/>
</dbReference>
<feature type="transmembrane region" description="Helical" evidence="3">
    <location>
        <begin position="140"/>
        <end position="158"/>
    </location>
</feature>
<evidence type="ECO:0000256" key="3">
    <source>
        <dbReference type="SAM" id="Phobius"/>
    </source>
</evidence>
<dbReference type="Gene3D" id="1.10.10.1320">
    <property type="entry name" value="Anti-sigma factor, zinc-finger domain"/>
    <property type="match status" value="1"/>
</dbReference>
<dbReference type="EMBL" id="LGTE01000016">
    <property type="protein sequence ID" value="KNZ69153.1"/>
    <property type="molecule type" value="Genomic_DNA"/>
</dbReference>
<feature type="transmembrane region" description="Helical" evidence="3">
    <location>
        <begin position="79"/>
        <end position="102"/>
    </location>
</feature>
<evidence type="ECO:0000259" key="4">
    <source>
        <dbReference type="Pfam" id="PF13490"/>
    </source>
</evidence>
<dbReference type="InterPro" id="IPR027383">
    <property type="entry name" value="Znf_put"/>
</dbReference>
<keyword evidence="6" id="KW-1185">Reference proteome</keyword>
<feature type="domain" description="Putative zinc-finger" evidence="4">
    <location>
        <begin position="3"/>
        <end position="36"/>
    </location>
</feature>
<proteinExistence type="inferred from homology"/>
<evidence type="ECO:0000313" key="5">
    <source>
        <dbReference type="EMBL" id="KNZ69153.1"/>
    </source>
</evidence>
<dbReference type="Proteomes" id="UP000037175">
    <property type="component" value="Unassembled WGS sequence"/>
</dbReference>